<keyword evidence="1" id="KW-0732">Signal</keyword>
<dbReference type="PANTHER" id="PTHR35812">
    <property type="entry name" value="LIPOPROTEIN"/>
    <property type="match status" value="1"/>
</dbReference>
<name>A0AAU8LRX0_9BACT</name>
<feature type="domain" description="Lcl C-terminal" evidence="2">
    <location>
        <begin position="121"/>
        <end position="239"/>
    </location>
</feature>
<dbReference type="PANTHER" id="PTHR35812:SF1">
    <property type="entry name" value="LIPOPROTEIN"/>
    <property type="match status" value="1"/>
</dbReference>
<sequence length="392" mass="41751">MRKIILLASLVAGGVAFSATAYANNWLLYLPAILAGSGGTTTTTPTTPTTDTTNKWLLLFLPAILSGAQNNTTVVIETELNDTGIITSVGTKDDAFYGRDANTNTDEDGHAGFSFTVLTGGCIQDNVTGLIWSPDQGDAVIWQGTDELEGADDLVSTANGNQLCGKTDWRLPEVGELLGIISYDAASYTAGKTVDTTYFTDTQVKNSTELAGWYWAATPANGDKQWGVTFQTIYNGTTQSISLSNTLSTSDLDVNFVRLVSGTVKASDFTPQGDGSTVLDNNTGLIWQRCLEGQTFSNGSCTGTATGKTWTGALDLDDGTWRVPNVKELQSLVGEETYFPTPATSEPVWSSSPFAGNTQNSWGIDFSSGLLFNIVPQSTPIYVRLVRDAPAE</sequence>
<dbReference type="KEGG" id="eaj:Q3M24_16670"/>
<evidence type="ECO:0000313" key="3">
    <source>
        <dbReference type="EMBL" id="XCN71925.1"/>
    </source>
</evidence>
<dbReference type="Pfam" id="PF07603">
    <property type="entry name" value="Lcl_C"/>
    <property type="match status" value="2"/>
</dbReference>
<dbReference type="AlphaFoldDB" id="A0AAU8LRX0"/>
<proteinExistence type="predicted"/>
<evidence type="ECO:0000259" key="2">
    <source>
        <dbReference type="Pfam" id="PF07603"/>
    </source>
</evidence>
<dbReference type="InterPro" id="IPR011460">
    <property type="entry name" value="Lcl_C"/>
</dbReference>
<feature type="chain" id="PRO_5043728526" evidence="1">
    <location>
        <begin position="24"/>
        <end position="392"/>
    </location>
</feature>
<evidence type="ECO:0000256" key="1">
    <source>
        <dbReference type="SAM" id="SignalP"/>
    </source>
</evidence>
<feature type="domain" description="Lcl C-terminal" evidence="2">
    <location>
        <begin position="277"/>
        <end position="387"/>
    </location>
</feature>
<accession>A0AAU8LRX0</accession>
<gene>
    <name evidence="3" type="ORF">Q3M24_16670</name>
</gene>
<reference evidence="3" key="2">
    <citation type="submission" date="2024-06" db="EMBL/GenBank/DDBJ databases">
        <authorList>
            <person name="Plum-Jensen L.E."/>
            <person name="Schramm A."/>
            <person name="Marshall I.P.G."/>
        </authorList>
    </citation>
    <scope>NUCLEOTIDE SEQUENCE</scope>
    <source>
        <strain evidence="3">Rat1</strain>
    </source>
</reference>
<protein>
    <submittedName>
        <fullName evidence="3">DUF1566 domain-containing protein</fullName>
    </submittedName>
</protein>
<feature type="signal peptide" evidence="1">
    <location>
        <begin position="1"/>
        <end position="23"/>
    </location>
</feature>
<organism evidence="3">
    <name type="scientific">Candidatus Electrothrix aestuarii</name>
    <dbReference type="NCBI Taxonomy" id="3062594"/>
    <lineage>
        <taxon>Bacteria</taxon>
        <taxon>Pseudomonadati</taxon>
        <taxon>Thermodesulfobacteriota</taxon>
        <taxon>Desulfobulbia</taxon>
        <taxon>Desulfobulbales</taxon>
        <taxon>Desulfobulbaceae</taxon>
        <taxon>Candidatus Electrothrix</taxon>
    </lineage>
</organism>
<reference evidence="3" key="1">
    <citation type="journal article" date="2024" name="Syst. Appl. Microbiol.">
        <title>First single-strain enrichments of Electrothrix cable bacteria, description of E. aestuarii sp. nov. and E. rattekaaiensis sp. nov., and proposal of a cable bacteria taxonomy following the rules of the SeqCode.</title>
        <authorList>
            <person name="Plum-Jensen L.E."/>
            <person name="Schramm A."/>
            <person name="Marshall I.P.G."/>
        </authorList>
    </citation>
    <scope>NUCLEOTIDE SEQUENCE</scope>
    <source>
        <strain evidence="3">Rat1</strain>
    </source>
</reference>
<dbReference type="EMBL" id="CP159373">
    <property type="protein sequence ID" value="XCN71925.1"/>
    <property type="molecule type" value="Genomic_DNA"/>
</dbReference>